<dbReference type="PANTHER" id="PTHR24198">
    <property type="entry name" value="ANKYRIN REPEAT AND PROTEIN KINASE DOMAIN-CONTAINING PROTEIN"/>
    <property type="match status" value="1"/>
</dbReference>
<sequence length="127" mass="14170">MNNELANLRDKYRMHEMFVDFNIENFDDRGADGETPLHLATLNGEIDDLRLMLPTVSNIDIPGGIGHTALHYAIMFGYAEVVDALLKNGASLLVENEHGDRPLDLLKENREEVVAAVLNNQPDALSR</sequence>
<dbReference type="RefSeq" id="WP_057919472.1">
    <property type="nucleotide sequence ID" value="NZ_CP011129.1"/>
</dbReference>
<keyword evidence="2 3" id="KW-0040">ANK repeat</keyword>
<evidence type="ECO:0000256" key="2">
    <source>
        <dbReference type="ARBA" id="ARBA00023043"/>
    </source>
</evidence>
<dbReference type="SMART" id="SM00248">
    <property type="entry name" value="ANK"/>
    <property type="match status" value="2"/>
</dbReference>
<keyword evidence="1" id="KW-0677">Repeat</keyword>
<dbReference type="SUPFAM" id="SSF48403">
    <property type="entry name" value="Ankyrin repeat"/>
    <property type="match status" value="1"/>
</dbReference>
<dbReference type="Gene3D" id="1.25.40.20">
    <property type="entry name" value="Ankyrin repeat-containing domain"/>
    <property type="match status" value="1"/>
</dbReference>
<dbReference type="InterPro" id="IPR002110">
    <property type="entry name" value="Ankyrin_rpt"/>
</dbReference>
<reference evidence="4 5" key="1">
    <citation type="journal article" date="2015" name="BMC Genomics">
        <title>Comparative genomics and metabolic profiling of the genus Lysobacter.</title>
        <authorList>
            <person name="de Bruijn I."/>
            <person name="Cheng X."/>
            <person name="de Jager V."/>
            <person name="Exposito R.G."/>
            <person name="Watrous J."/>
            <person name="Patel N."/>
            <person name="Postma J."/>
            <person name="Dorrestein P.C."/>
            <person name="Kobayashi D."/>
            <person name="Raaijmakers J.M."/>
        </authorList>
    </citation>
    <scope>NUCLEOTIDE SEQUENCE [LARGE SCALE GENOMIC DNA]</scope>
    <source>
        <strain evidence="4 5">76</strain>
    </source>
</reference>
<dbReference type="PRINTS" id="PR01415">
    <property type="entry name" value="ANKYRIN"/>
</dbReference>
<dbReference type="STRING" id="84531.LA76x_4768"/>
<evidence type="ECO:0000313" key="5">
    <source>
        <dbReference type="Proteomes" id="UP000060787"/>
    </source>
</evidence>
<dbReference type="InterPro" id="IPR036770">
    <property type="entry name" value="Ankyrin_rpt-contain_sf"/>
</dbReference>
<accession>A0A0S2FH74</accession>
<dbReference type="PANTHER" id="PTHR24198:SF165">
    <property type="entry name" value="ANKYRIN REPEAT-CONTAINING PROTEIN-RELATED"/>
    <property type="match status" value="1"/>
</dbReference>
<evidence type="ECO:0000256" key="1">
    <source>
        <dbReference type="ARBA" id="ARBA00022737"/>
    </source>
</evidence>
<gene>
    <name evidence="4" type="ORF">LA76x_4768</name>
</gene>
<dbReference type="KEGG" id="lab:LA76x_4768"/>
<keyword evidence="5" id="KW-1185">Reference proteome</keyword>
<dbReference type="PROSITE" id="PS50088">
    <property type="entry name" value="ANK_REPEAT"/>
    <property type="match status" value="2"/>
</dbReference>
<name>A0A0S2FH74_LYSAN</name>
<organism evidence="4 5">
    <name type="scientific">Lysobacter antibioticus</name>
    <dbReference type="NCBI Taxonomy" id="84531"/>
    <lineage>
        <taxon>Bacteria</taxon>
        <taxon>Pseudomonadati</taxon>
        <taxon>Pseudomonadota</taxon>
        <taxon>Gammaproteobacteria</taxon>
        <taxon>Lysobacterales</taxon>
        <taxon>Lysobacteraceae</taxon>
        <taxon>Lysobacter</taxon>
    </lineage>
</organism>
<dbReference type="AlphaFoldDB" id="A0A0S2FH74"/>
<protein>
    <submittedName>
        <fullName evidence="4">Ankyrin repeat family protein</fullName>
    </submittedName>
</protein>
<dbReference type="PROSITE" id="PS50297">
    <property type="entry name" value="ANK_REP_REGION"/>
    <property type="match status" value="2"/>
</dbReference>
<feature type="repeat" description="ANK" evidence="3">
    <location>
        <begin position="32"/>
        <end position="64"/>
    </location>
</feature>
<evidence type="ECO:0000313" key="4">
    <source>
        <dbReference type="EMBL" id="ALN82871.1"/>
    </source>
</evidence>
<dbReference type="EMBL" id="CP011129">
    <property type="protein sequence ID" value="ALN82871.1"/>
    <property type="molecule type" value="Genomic_DNA"/>
</dbReference>
<proteinExistence type="predicted"/>
<dbReference type="Proteomes" id="UP000060787">
    <property type="component" value="Chromosome"/>
</dbReference>
<dbReference type="Pfam" id="PF12796">
    <property type="entry name" value="Ank_2"/>
    <property type="match status" value="1"/>
</dbReference>
<feature type="repeat" description="ANK" evidence="3">
    <location>
        <begin position="65"/>
        <end position="97"/>
    </location>
</feature>
<dbReference type="PATRIC" id="fig|84531.8.peg.4762"/>
<evidence type="ECO:0000256" key="3">
    <source>
        <dbReference type="PROSITE-ProRule" id="PRU00023"/>
    </source>
</evidence>